<dbReference type="EMBL" id="QTSX02000768">
    <property type="protein sequence ID" value="KAJ9085347.1"/>
    <property type="molecule type" value="Genomic_DNA"/>
</dbReference>
<reference evidence="1" key="1">
    <citation type="submission" date="2022-04" db="EMBL/GenBank/DDBJ databases">
        <title>Genome of the entomopathogenic fungus Entomophthora muscae.</title>
        <authorList>
            <person name="Elya C."/>
            <person name="Lovett B.R."/>
            <person name="Lee E."/>
            <person name="Macias A.M."/>
            <person name="Hajek A.E."/>
            <person name="De Bivort B.L."/>
            <person name="Kasson M.T."/>
            <person name="De Fine Licht H.H."/>
            <person name="Stajich J.E."/>
        </authorList>
    </citation>
    <scope>NUCLEOTIDE SEQUENCE</scope>
    <source>
        <strain evidence="1">Berkeley</strain>
    </source>
</reference>
<accession>A0ACC2UF14</accession>
<proteinExistence type="predicted"/>
<evidence type="ECO:0000313" key="2">
    <source>
        <dbReference type="Proteomes" id="UP001165960"/>
    </source>
</evidence>
<comment type="caution">
    <text evidence="1">The sequence shown here is derived from an EMBL/GenBank/DDBJ whole genome shotgun (WGS) entry which is preliminary data.</text>
</comment>
<keyword evidence="2" id="KW-1185">Reference proteome</keyword>
<dbReference type="Proteomes" id="UP001165960">
    <property type="component" value="Unassembled WGS sequence"/>
</dbReference>
<protein>
    <submittedName>
        <fullName evidence="1">Uncharacterized protein</fullName>
    </submittedName>
</protein>
<sequence length="119" mass="13692">MRTTPRRTVHLQAGLLGKISVTDTALMIIQQVKNLTQTGTVKKLTCAYEELRLWAPSDIAFDNPATHIMYYDTLKLHMMRHVNLDQVINLQSLLSGFSFLFLLLDFFLGLHYFTFEELG</sequence>
<evidence type="ECO:0000313" key="1">
    <source>
        <dbReference type="EMBL" id="KAJ9085347.1"/>
    </source>
</evidence>
<name>A0ACC2UF14_9FUNG</name>
<organism evidence="1 2">
    <name type="scientific">Entomophthora muscae</name>
    <dbReference type="NCBI Taxonomy" id="34485"/>
    <lineage>
        <taxon>Eukaryota</taxon>
        <taxon>Fungi</taxon>
        <taxon>Fungi incertae sedis</taxon>
        <taxon>Zoopagomycota</taxon>
        <taxon>Entomophthoromycotina</taxon>
        <taxon>Entomophthoromycetes</taxon>
        <taxon>Entomophthorales</taxon>
        <taxon>Entomophthoraceae</taxon>
        <taxon>Entomophthora</taxon>
    </lineage>
</organism>
<gene>
    <name evidence="1" type="ORF">DSO57_1014972</name>
</gene>